<proteinExistence type="inferred from homology"/>
<dbReference type="Pfam" id="PF08628">
    <property type="entry name" value="Nexin_C"/>
    <property type="match status" value="1"/>
</dbReference>
<dbReference type="Gene3D" id="3.30.1520.10">
    <property type="entry name" value="Phox-like domain"/>
    <property type="match status" value="1"/>
</dbReference>
<dbReference type="InterPro" id="IPR044926">
    <property type="entry name" value="RGS_subdomain_2"/>
</dbReference>
<dbReference type="FunFam" id="3.30.200.20:FF:000264">
    <property type="entry name" value="Protein-ribulosamine 3-kinase, chloroplastic"/>
    <property type="match status" value="1"/>
</dbReference>
<evidence type="ECO:0000256" key="1">
    <source>
        <dbReference type="ARBA" id="ARBA00009460"/>
    </source>
</evidence>
<name>A0A0D8XV08_DICVI</name>
<keyword evidence="5" id="KW-0547">Nucleotide-binding</keyword>
<evidence type="ECO:0000256" key="3">
    <source>
        <dbReference type="ARBA" id="ARBA00011961"/>
    </source>
</evidence>
<evidence type="ECO:0000313" key="14">
    <source>
        <dbReference type="Proteomes" id="UP000053766"/>
    </source>
</evidence>
<accession>A0A0D8XV08</accession>
<dbReference type="InterPro" id="IPR013937">
    <property type="entry name" value="Sorting_nexin_C"/>
</dbReference>
<dbReference type="Pfam" id="PF02194">
    <property type="entry name" value="PXA"/>
    <property type="match status" value="1"/>
</dbReference>
<evidence type="ECO:0000256" key="9">
    <source>
        <dbReference type="ARBA" id="ARBA00050767"/>
    </source>
</evidence>
<dbReference type="GO" id="GO:0102193">
    <property type="term" value="F:protein-ribulosamine 3-kinase activity"/>
    <property type="evidence" value="ECO:0007669"/>
    <property type="project" value="UniProtKB-EC"/>
</dbReference>
<reference evidence="14" key="2">
    <citation type="journal article" date="2016" name="Sci. Rep.">
        <title>Dictyocaulus viviparus genome, variome and transcriptome elucidate lungworm biology and support future intervention.</title>
        <authorList>
            <person name="McNulty S.N."/>
            <person name="Strube C."/>
            <person name="Rosa B.A."/>
            <person name="Martin J.C."/>
            <person name="Tyagi R."/>
            <person name="Choi Y.J."/>
            <person name="Wang Q."/>
            <person name="Hallsworth Pepin K."/>
            <person name="Zhang X."/>
            <person name="Ozersky P."/>
            <person name="Wilson R.K."/>
            <person name="Sternberg P.W."/>
            <person name="Gasser R.B."/>
            <person name="Mitreva M."/>
        </authorList>
    </citation>
    <scope>NUCLEOTIDE SEQUENCE [LARGE SCALE GENOMIC DNA]</scope>
    <source>
        <strain evidence="14">HannoverDv2000</strain>
    </source>
</reference>
<dbReference type="Pfam" id="PF03881">
    <property type="entry name" value="Fructosamin_kin"/>
    <property type="match status" value="1"/>
</dbReference>
<dbReference type="InterPro" id="IPR036871">
    <property type="entry name" value="PX_dom_sf"/>
</dbReference>
<dbReference type="PROSITE" id="PS51207">
    <property type="entry name" value="PXA"/>
    <property type="match status" value="1"/>
</dbReference>
<reference evidence="13 14" key="1">
    <citation type="submission" date="2013-11" db="EMBL/GenBank/DDBJ databases">
        <title>Draft genome of the bovine lungworm Dictyocaulus viviparus.</title>
        <authorList>
            <person name="Mitreva M."/>
        </authorList>
    </citation>
    <scope>NUCLEOTIDE SEQUENCE [LARGE SCALE GENOMIC DNA]</scope>
    <source>
        <strain evidence="13 14">HannoverDv2000</strain>
    </source>
</reference>
<keyword evidence="6 13" id="KW-0418">Kinase</keyword>
<dbReference type="OrthoDB" id="5772781at2759"/>
<evidence type="ECO:0000256" key="2">
    <source>
        <dbReference type="ARBA" id="ARBA00010883"/>
    </source>
</evidence>
<dbReference type="FunFam" id="3.90.1200.10:FF:000003">
    <property type="entry name" value="fructosamine-3-kinase isoform X1"/>
    <property type="match status" value="1"/>
</dbReference>
<dbReference type="GO" id="GO:0005829">
    <property type="term" value="C:cytosol"/>
    <property type="evidence" value="ECO:0007669"/>
    <property type="project" value="UniProtKB-ARBA"/>
</dbReference>
<feature type="domain" description="RGS" evidence="10">
    <location>
        <begin position="223"/>
        <end position="344"/>
    </location>
</feature>
<organism evidence="13 14">
    <name type="scientific">Dictyocaulus viviparus</name>
    <name type="common">Bovine lungworm</name>
    <dbReference type="NCBI Taxonomy" id="29172"/>
    <lineage>
        <taxon>Eukaryota</taxon>
        <taxon>Metazoa</taxon>
        <taxon>Ecdysozoa</taxon>
        <taxon>Nematoda</taxon>
        <taxon>Chromadorea</taxon>
        <taxon>Rhabditida</taxon>
        <taxon>Rhabditina</taxon>
        <taxon>Rhabditomorpha</taxon>
        <taxon>Strongyloidea</taxon>
        <taxon>Metastrongylidae</taxon>
        <taxon>Dictyocaulus</taxon>
    </lineage>
</organism>
<protein>
    <recommendedName>
        <fullName evidence="3">protein-ribulosamine 3-kinase</fullName>
        <ecNumber evidence="3">2.7.1.172</ecNumber>
    </recommendedName>
</protein>
<dbReference type="SUPFAM" id="SSF64268">
    <property type="entry name" value="PX domain"/>
    <property type="match status" value="1"/>
</dbReference>
<dbReference type="Pfam" id="PF00615">
    <property type="entry name" value="RGS"/>
    <property type="match status" value="1"/>
</dbReference>
<dbReference type="SUPFAM" id="SSF56112">
    <property type="entry name" value="Protein kinase-like (PK-like)"/>
    <property type="match status" value="1"/>
</dbReference>
<dbReference type="Proteomes" id="UP000053766">
    <property type="component" value="Unassembled WGS sequence"/>
</dbReference>
<dbReference type="InterPro" id="IPR016477">
    <property type="entry name" value="Fructo-/Ketosamine-3-kinase"/>
</dbReference>
<dbReference type="Pfam" id="PF00787">
    <property type="entry name" value="PX"/>
    <property type="match status" value="1"/>
</dbReference>
<evidence type="ECO:0000313" key="13">
    <source>
        <dbReference type="EMBL" id="KJH46191.1"/>
    </source>
</evidence>
<evidence type="ECO:0000256" key="6">
    <source>
        <dbReference type="ARBA" id="ARBA00022777"/>
    </source>
</evidence>
<dbReference type="InterPro" id="IPR016137">
    <property type="entry name" value="RGS"/>
</dbReference>
<evidence type="ECO:0000256" key="5">
    <source>
        <dbReference type="ARBA" id="ARBA00022741"/>
    </source>
</evidence>
<evidence type="ECO:0000256" key="7">
    <source>
        <dbReference type="ARBA" id="ARBA00022840"/>
    </source>
</evidence>
<dbReference type="GO" id="GO:0035091">
    <property type="term" value="F:phosphatidylinositol binding"/>
    <property type="evidence" value="ECO:0007669"/>
    <property type="project" value="InterPro"/>
</dbReference>
<dbReference type="SUPFAM" id="SSF48097">
    <property type="entry name" value="Regulator of G-protein signaling, RGS"/>
    <property type="match status" value="1"/>
</dbReference>
<sequence>MYEQIHSMTNSPAMDAVLEQMLNYVMRDYVDSWYKKLTDDELFKESLRRTARRSIASLSQCMRQVDWVPFVTRHVADDFASHLRLYRMASEKFRAIEKRVRRLIIPLLDHFSEPDEMNQIMIWLLSEISPRPDDFIVCLENSSSIDELEAIYKSVQDEKLVLRGKDSGSDQGAFVKQQLGSLDYVDSLIRKRIVFLSNNTIDTGGLDVARALSSNEEGLVQLPIHVVLTNAVAVSYFIDYLQTVGGQNYIDLYLAIEGFKVSVEHQLRTLSNGETVGVEVYETIKEAAQFMFQQYLSQEAITRVPLEEGIISKLPSRIRNEEHSDQWFEQIQEKVVEVLRTDDLFYPGFKRSPLYPKMLSELGINNDESRAETPALETESAYLVISEQEQRPLPNEIVEEGMKNKGRPVTFAVVETLGIGQQGKQSFALYNVRVSRSVNGKKISGWNVLRRYSDFHTLHSFIIYKYPKLTNLSFPGKKTFNNLDAHFLEKRTKALNSYLECILQPSMLEAYPELDSILFDFLSQKEYQGNREPIAKKVMSAMFDPIKVGVKAVGNTVLAVPDQVYGGVSKVGAGINSAAKVIIQPLNGPAKIPVVDTDRVAAAITDDDSTSDNIPLRVLILFVDEVFGVRARNAWFRRQLVMVLRQFVTPFGTSINKRIVDLVHWLTSEQQVTMYLTALRDAIWPDGQLAGDGRSRSIGVRARARILAKSLMLSALPDELRIILGAETTNYLGEEVKPFGRGGGGCINSGQGYETQSYGKVFVKTNIKKGADVMFQGEAASLKAIVETNTVRAPKPITVVNLRAHGWALITEYIDMSGGSRRALIDLAEQLARMHKHNEESIQASKRAEKFIGGSDTENCKTAIKQFGFQTKTCCGFIPQNNDWCEDWATFFIRNRLKLQIDLLIEKGNRDVLSVWPELERKTASLLKSCVDVVPALVHGDLWSGNWSSNSDGPVIFDPASAFCDPEYEQGIMDMFGGYGSDFWKAYHAVLPKRVGREQRVLLYHLFHSLNHWNHFGSSYKGSSMSIIRQILSS</sequence>
<dbReference type="InterPro" id="IPR036305">
    <property type="entry name" value="RGS_sf"/>
</dbReference>
<evidence type="ECO:0000259" key="12">
    <source>
        <dbReference type="PROSITE" id="PS51207"/>
    </source>
</evidence>
<feature type="domain" description="PX" evidence="11">
    <location>
        <begin position="408"/>
        <end position="529"/>
    </location>
</feature>
<evidence type="ECO:0000259" key="11">
    <source>
        <dbReference type="PROSITE" id="PS50195"/>
    </source>
</evidence>
<dbReference type="Gene3D" id="3.30.200.20">
    <property type="entry name" value="Phosphorylase Kinase, domain 1"/>
    <property type="match status" value="1"/>
</dbReference>
<evidence type="ECO:0000256" key="8">
    <source>
        <dbReference type="ARBA" id="ARBA00048655"/>
    </source>
</evidence>
<dbReference type="InterPro" id="IPR003114">
    <property type="entry name" value="Phox_assoc"/>
</dbReference>
<evidence type="ECO:0000259" key="10">
    <source>
        <dbReference type="PROSITE" id="PS50132"/>
    </source>
</evidence>
<dbReference type="Gene3D" id="3.90.1200.10">
    <property type="match status" value="1"/>
</dbReference>
<comment type="catalytic activity">
    <reaction evidence="9">
        <text>N(6)-(D-psicosyl)-L-lysyl-[protein] + ATP = N(6)-(3-O-phospho-D-psicosyl)-L-lysyl-[protein] + ADP + H(+)</text>
        <dbReference type="Rhea" id="RHEA:61392"/>
        <dbReference type="Rhea" id="RHEA-COMP:15796"/>
        <dbReference type="Rhea" id="RHEA-COMP:15797"/>
        <dbReference type="ChEBI" id="CHEBI:15378"/>
        <dbReference type="ChEBI" id="CHEBI:30616"/>
        <dbReference type="ChEBI" id="CHEBI:144621"/>
        <dbReference type="ChEBI" id="CHEBI:144622"/>
        <dbReference type="ChEBI" id="CHEBI:456216"/>
    </reaction>
    <physiologicalReaction direction="left-to-right" evidence="9">
        <dbReference type="Rhea" id="RHEA:61393"/>
    </physiologicalReaction>
</comment>
<dbReference type="PROSITE" id="PS50195">
    <property type="entry name" value="PX"/>
    <property type="match status" value="1"/>
</dbReference>
<dbReference type="InterPro" id="IPR011009">
    <property type="entry name" value="Kinase-like_dom_sf"/>
</dbReference>
<dbReference type="AlphaFoldDB" id="A0A0D8XV08"/>
<dbReference type="EC" id="2.7.1.172" evidence="3"/>
<dbReference type="STRING" id="29172.A0A0D8XV08"/>
<dbReference type="Gene3D" id="1.10.167.10">
    <property type="entry name" value="Regulator of G-protein Signalling 4, domain 2"/>
    <property type="match status" value="1"/>
</dbReference>
<keyword evidence="4" id="KW-0808">Transferase</keyword>
<dbReference type="PANTHER" id="PTHR22775">
    <property type="entry name" value="SORTING NEXIN"/>
    <property type="match status" value="1"/>
</dbReference>
<dbReference type="GO" id="GO:0016301">
    <property type="term" value="F:kinase activity"/>
    <property type="evidence" value="ECO:0007669"/>
    <property type="project" value="UniProtKB-KW"/>
</dbReference>
<gene>
    <name evidence="13" type="ORF">DICVIV_07752</name>
</gene>
<comment type="catalytic activity">
    <reaction evidence="8">
        <text>N(6)-D-ribulosyl-L-lysyl-[protein] + ATP = N(6)-(3-O-phospho-D-ribulosyl)-L-lysyl-[protein] + ADP + H(+)</text>
        <dbReference type="Rhea" id="RHEA:48432"/>
        <dbReference type="Rhea" id="RHEA-COMP:12103"/>
        <dbReference type="Rhea" id="RHEA-COMP:12104"/>
        <dbReference type="ChEBI" id="CHEBI:15378"/>
        <dbReference type="ChEBI" id="CHEBI:30616"/>
        <dbReference type="ChEBI" id="CHEBI:90418"/>
        <dbReference type="ChEBI" id="CHEBI:90420"/>
        <dbReference type="ChEBI" id="CHEBI:456216"/>
        <dbReference type="EC" id="2.7.1.172"/>
    </reaction>
    <physiologicalReaction direction="left-to-right" evidence="8">
        <dbReference type="Rhea" id="RHEA:48433"/>
    </physiologicalReaction>
</comment>
<dbReference type="InterPro" id="IPR001683">
    <property type="entry name" value="PX_dom"/>
</dbReference>
<dbReference type="EMBL" id="KN716365">
    <property type="protein sequence ID" value="KJH46191.1"/>
    <property type="molecule type" value="Genomic_DNA"/>
</dbReference>
<dbReference type="PROSITE" id="PS50132">
    <property type="entry name" value="RGS"/>
    <property type="match status" value="1"/>
</dbReference>
<dbReference type="GO" id="GO:0005524">
    <property type="term" value="F:ATP binding"/>
    <property type="evidence" value="ECO:0007669"/>
    <property type="project" value="UniProtKB-KW"/>
</dbReference>
<dbReference type="SMART" id="SM00315">
    <property type="entry name" value="RGS"/>
    <property type="match status" value="1"/>
</dbReference>
<comment type="similarity">
    <text evidence="2">Belongs to the sorting nexin family.</text>
</comment>
<dbReference type="GO" id="GO:0005769">
    <property type="term" value="C:early endosome"/>
    <property type="evidence" value="ECO:0007669"/>
    <property type="project" value="TreeGrafter"/>
</dbReference>
<keyword evidence="14" id="KW-1185">Reference proteome</keyword>
<dbReference type="SMART" id="SM00312">
    <property type="entry name" value="PX"/>
    <property type="match status" value="1"/>
</dbReference>
<feature type="domain" description="PXA" evidence="12">
    <location>
        <begin position="11"/>
        <end position="264"/>
    </location>
</feature>
<evidence type="ECO:0000256" key="4">
    <source>
        <dbReference type="ARBA" id="ARBA00022679"/>
    </source>
</evidence>
<dbReference type="SMART" id="SM00313">
    <property type="entry name" value="PXA"/>
    <property type="match status" value="1"/>
</dbReference>
<comment type="similarity">
    <text evidence="1">Belongs to the fructosamine kinase family.</text>
</comment>
<dbReference type="PANTHER" id="PTHR22775:SF3">
    <property type="entry name" value="SORTING NEXIN-13"/>
    <property type="match status" value="1"/>
</dbReference>
<keyword evidence="7" id="KW-0067">ATP-binding</keyword>